<evidence type="ECO:0000313" key="2">
    <source>
        <dbReference type="EMBL" id="GGN99364.1"/>
    </source>
</evidence>
<evidence type="ECO:0000259" key="1">
    <source>
        <dbReference type="Pfam" id="PF14206"/>
    </source>
</evidence>
<name>A0A830GPB5_9EURY</name>
<dbReference type="InterPro" id="IPR025983">
    <property type="entry name" value="Cys_rich_CPCC"/>
</dbReference>
<gene>
    <name evidence="2" type="ORF">GCM10009030_30810</name>
</gene>
<dbReference type="Pfam" id="PF14206">
    <property type="entry name" value="Cys_rich_CPCC"/>
    <property type="match status" value="1"/>
</dbReference>
<reference evidence="2" key="1">
    <citation type="journal article" date="2014" name="Int. J. Syst. Evol. Microbiol.">
        <title>Complete genome sequence of Corynebacterium casei LMG S-19264T (=DSM 44701T), isolated from a smear-ripened cheese.</title>
        <authorList>
            <consortium name="US DOE Joint Genome Institute (JGI-PGF)"/>
            <person name="Walter F."/>
            <person name="Albersmeier A."/>
            <person name="Kalinowski J."/>
            <person name="Ruckert C."/>
        </authorList>
    </citation>
    <scope>NUCLEOTIDE SEQUENCE</scope>
    <source>
        <strain evidence="2">JCM 17820</strain>
    </source>
</reference>
<protein>
    <recommendedName>
        <fullName evidence="1">Cysteine-rich CPCC domain-containing protein</fullName>
    </recommendedName>
</protein>
<sequence length="107" mass="11875">MCRHLPRAMSTDAPGNPAARELGYCPCCGYRTLPKGRPGSYEVCPVCHWLDDPTQFGDVDCVSDTNHVSLAAARENFREHGACDPDEVESCVSPDGFDRDPNWPYDR</sequence>
<accession>A0A830GPB5</accession>
<organism evidence="2 3">
    <name type="scientific">Haloarcula pellucida</name>
    <dbReference type="NCBI Taxonomy" id="1427151"/>
    <lineage>
        <taxon>Archaea</taxon>
        <taxon>Methanobacteriati</taxon>
        <taxon>Methanobacteriota</taxon>
        <taxon>Stenosarchaea group</taxon>
        <taxon>Halobacteria</taxon>
        <taxon>Halobacteriales</taxon>
        <taxon>Haloarculaceae</taxon>
        <taxon>Haloarcula</taxon>
    </lineage>
</organism>
<comment type="caution">
    <text evidence="2">The sequence shown here is derived from an EMBL/GenBank/DDBJ whole genome shotgun (WGS) entry which is preliminary data.</text>
</comment>
<feature type="domain" description="Cysteine-rich CPCC" evidence="1">
    <location>
        <begin position="24"/>
        <end position="95"/>
    </location>
</feature>
<evidence type="ECO:0000313" key="3">
    <source>
        <dbReference type="Proteomes" id="UP000605784"/>
    </source>
</evidence>
<dbReference type="EMBL" id="BMOU01000005">
    <property type="protein sequence ID" value="GGN99364.1"/>
    <property type="molecule type" value="Genomic_DNA"/>
</dbReference>
<keyword evidence="3" id="KW-1185">Reference proteome</keyword>
<dbReference type="Proteomes" id="UP000605784">
    <property type="component" value="Unassembled WGS sequence"/>
</dbReference>
<reference evidence="2" key="2">
    <citation type="submission" date="2020-09" db="EMBL/GenBank/DDBJ databases">
        <authorList>
            <person name="Sun Q."/>
            <person name="Ohkuma M."/>
        </authorList>
    </citation>
    <scope>NUCLEOTIDE SEQUENCE</scope>
    <source>
        <strain evidence="2">JCM 17820</strain>
    </source>
</reference>
<dbReference type="AlphaFoldDB" id="A0A830GPB5"/>
<proteinExistence type="predicted"/>